<evidence type="ECO:0000256" key="1">
    <source>
        <dbReference type="SAM" id="MobiDB-lite"/>
    </source>
</evidence>
<name>A0A450S6M5_9GAMM</name>
<accession>A0A450S6M5</accession>
<dbReference type="EMBL" id="CAADEY010000018">
    <property type="protein sequence ID" value="VFJ47535.1"/>
    <property type="molecule type" value="Genomic_DNA"/>
</dbReference>
<evidence type="ECO:0000313" key="2">
    <source>
        <dbReference type="EMBL" id="VFJ47535.1"/>
    </source>
</evidence>
<reference evidence="2" key="1">
    <citation type="submission" date="2019-02" db="EMBL/GenBank/DDBJ databases">
        <authorList>
            <person name="Gruber-Vodicka R. H."/>
            <person name="Seah K. B. B."/>
        </authorList>
    </citation>
    <scope>NUCLEOTIDE SEQUENCE</scope>
    <source>
        <strain evidence="2">BECK_DK161</strain>
    </source>
</reference>
<proteinExistence type="predicted"/>
<dbReference type="AlphaFoldDB" id="A0A450S6M5"/>
<protein>
    <submittedName>
        <fullName evidence="2">Uncharacterized protein</fullName>
    </submittedName>
</protein>
<organism evidence="2">
    <name type="scientific">Candidatus Kentrum sp. DK</name>
    <dbReference type="NCBI Taxonomy" id="2126562"/>
    <lineage>
        <taxon>Bacteria</taxon>
        <taxon>Pseudomonadati</taxon>
        <taxon>Pseudomonadota</taxon>
        <taxon>Gammaproteobacteria</taxon>
        <taxon>Candidatus Kentrum</taxon>
    </lineage>
</organism>
<gene>
    <name evidence="2" type="ORF">BECKDK2373C_GA0170839_101851</name>
</gene>
<feature type="region of interest" description="Disordered" evidence="1">
    <location>
        <begin position="140"/>
        <end position="160"/>
    </location>
</feature>
<sequence length="178" mass="19931">MCFLRRRLPRGGFFALCNSSSELDTVARMFGFDWKAIAVSRKFMGSSMPGTATNLVAALAALSIPTHSVGTRNVVRCGLMRFVPHRHPTHPQNYCAPKLELGREEKPNQKILSLSSLRPLCELCASAVAIFFLKPQRRRVRRGGAEKKRNQRVNRNTARQRSDLVAALPRWALPGMAM</sequence>